<dbReference type="Gramene" id="TKW21839">
    <property type="protein sequence ID" value="TKW21839"/>
    <property type="gene ID" value="SEVIR_4G147500v2"/>
</dbReference>
<protein>
    <submittedName>
        <fullName evidence="1">Uncharacterized protein</fullName>
    </submittedName>
</protein>
<keyword evidence="2" id="KW-1185">Reference proteome</keyword>
<dbReference type="EMBL" id="CM016555">
    <property type="protein sequence ID" value="TKW21839.1"/>
    <property type="molecule type" value="Genomic_DNA"/>
</dbReference>
<proteinExistence type="predicted"/>
<dbReference type="AlphaFoldDB" id="A0A4U6V4P6"/>
<evidence type="ECO:0000313" key="1">
    <source>
        <dbReference type="EMBL" id="TKW21839.1"/>
    </source>
</evidence>
<organism evidence="1 2">
    <name type="scientific">Setaria viridis</name>
    <name type="common">Green bristlegrass</name>
    <name type="synonym">Setaria italica subsp. viridis</name>
    <dbReference type="NCBI Taxonomy" id="4556"/>
    <lineage>
        <taxon>Eukaryota</taxon>
        <taxon>Viridiplantae</taxon>
        <taxon>Streptophyta</taxon>
        <taxon>Embryophyta</taxon>
        <taxon>Tracheophyta</taxon>
        <taxon>Spermatophyta</taxon>
        <taxon>Magnoliopsida</taxon>
        <taxon>Liliopsida</taxon>
        <taxon>Poales</taxon>
        <taxon>Poaceae</taxon>
        <taxon>PACMAD clade</taxon>
        <taxon>Panicoideae</taxon>
        <taxon>Panicodae</taxon>
        <taxon>Paniceae</taxon>
        <taxon>Cenchrinae</taxon>
        <taxon>Setaria</taxon>
    </lineage>
</organism>
<reference evidence="1" key="1">
    <citation type="submission" date="2019-03" db="EMBL/GenBank/DDBJ databases">
        <title>WGS assembly of Setaria viridis.</title>
        <authorList>
            <person name="Huang P."/>
            <person name="Jenkins J."/>
            <person name="Grimwood J."/>
            <person name="Barry K."/>
            <person name="Healey A."/>
            <person name="Mamidi S."/>
            <person name="Sreedasyam A."/>
            <person name="Shu S."/>
            <person name="Feldman M."/>
            <person name="Wu J."/>
            <person name="Yu Y."/>
            <person name="Chen C."/>
            <person name="Johnson J."/>
            <person name="Rokhsar D."/>
            <person name="Baxter I."/>
            <person name="Schmutz J."/>
            <person name="Brutnell T."/>
            <person name="Kellogg E."/>
        </authorList>
    </citation>
    <scope>NUCLEOTIDE SEQUENCE [LARGE SCALE GENOMIC DNA]</scope>
</reference>
<sequence>MLRKDARGAWKICFFVSGNMLGTIPVKQREKRRSSGYADASFHSMSSNLATVQCIYILAWSNLGCSNPVIRVTPDGAETLGLW</sequence>
<accession>A0A4U6V4P6</accession>
<name>A0A4U6V4P6_SETVI</name>
<dbReference type="Proteomes" id="UP000298652">
    <property type="component" value="Chromosome 4"/>
</dbReference>
<evidence type="ECO:0000313" key="2">
    <source>
        <dbReference type="Proteomes" id="UP000298652"/>
    </source>
</evidence>
<gene>
    <name evidence="1" type="ORF">SEVIR_4G147500v2</name>
</gene>